<proteinExistence type="predicted"/>
<evidence type="ECO:0000313" key="2">
    <source>
        <dbReference type="EMBL" id="KAA0024984.1"/>
    </source>
</evidence>
<dbReference type="InterPro" id="IPR057037">
    <property type="entry name" value="TPR_rep_actino"/>
</dbReference>
<dbReference type="RefSeq" id="WP_149428759.1">
    <property type="nucleotide sequence ID" value="NZ_VLNY01000001.1"/>
</dbReference>
<accession>A0A5A7SH80</accession>
<evidence type="ECO:0000313" key="3">
    <source>
        <dbReference type="Proteomes" id="UP000322244"/>
    </source>
</evidence>
<organism evidence="2 3">
    <name type="scientific">Antrihabitans cavernicola</name>
    <dbReference type="NCBI Taxonomy" id="2495913"/>
    <lineage>
        <taxon>Bacteria</taxon>
        <taxon>Bacillati</taxon>
        <taxon>Actinomycetota</taxon>
        <taxon>Actinomycetes</taxon>
        <taxon>Mycobacteriales</taxon>
        <taxon>Nocardiaceae</taxon>
        <taxon>Antrihabitans</taxon>
    </lineage>
</organism>
<evidence type="ECO:0000259" key="1">
    <source>
        <dbReference type="Pfam" id="PF23275"/>
    </source>
</evidence>
<sequence>MGAPTRTQVTGWNAGPVGQVPAIVAPTVTAIDTAADSMLRTIDGLAWSGAAKNAADGRADNENRQMRKVGSAFDDLAVACKNGAAAMSPMITDLQTSATSLEGDTFKVADDWSVTDQNDYQAKFAACGENQRAIDSITQLQQRRAEEAKNDTVRLQRLAESLGVADRACGQAIDAANDGIRSLAPVAAGLSATLASRDFDDLHNGKATPEELDRIHTAAQLSSEQRDALAHGRPATMSQGQFDYLNRFLRTQDGMSVDDIAHLGSNLPPAQQKQLESDLANSMQLMSNPSVHTASMSAAGQAPSMIDHGGMDRLPTQVRTLVTENPVDAWSSTLTKDGTGFAPGSSTRVSGVEIARSGDFKSLNNILGAGDKSMAEGSDLDRGLIKQASEIASATKDPNTFVGSLGDAKFAYDQNPGSFAGADHGQKDANQLASNMLGQASSDRTAIHDAFTGTNMDVTCDRGGHYNATSHIDGLLNHDWQGHDQGIGKVLGSISDNAASTDPFVNQQTGQSAHALAQYVGTHKEALLDLHPGSQGIFDDPGKQSIGALNPKMTQALGGALAHYIPNMVGVEDALVQSHGFETMSSGDVKDVFAVVDTDKHAAVSFNDAAYASISQLDRQFGIGGGEHSALGEFAGRIDWAAQSGMNEELASRIHDAGELDKAKSDIWDSVKEGVSFGVGKVPVIGEGASLGVDMSAPEAKSWLLGSVPDQHAQVDIGMRGSSASQNYNILQGLALSPDHQDVVHDPNVGRYFDGDGGLKPFDDISKQGLAPEFNEYMRDYLPHLADYQLAWITGNDPRNWLGK</sequence>
<dbReference type="EMBL" id="VLNY01000001">
    <property type="protein sequence ID" value="KAA0024984.1"/>
    <property type="molecule type" value="Genomic_DNA"/>
</dbReference>
<name>A0A5A7SH80_9NOCA</name>
<dbReference type="OrthoDB" id="4760328at2"/>
<keyword evidence="3" id="KW-1185">Reference proteome</keyword>
<dbReference type="Pfam" id="PF23275">
    <property type="entry name" value="TPR_23"/>
    <property type="match status" value="1"/>
</dbReference>
<reference evidence="2 3" key="1">
    <citation type="submission" date="2019-07" db="EMBL/GenBank/DDBJ databases">
        <title>Rhodococcus cavernicolus sp. nov., isolated from a cave.</title>
        <authorList>
            <person name="Lee S.D."/>
        </authorList>
    </citation>
    <scope>NUCLEOTIDE SEQUENCE [LARGE SCALE GENOMIC DNA]</scope>
    <source>
        <strain evidence="2 3">C1-24</strain>
    </source>
</reference>
<protein>
    <recommendedName>
        <fullName evidence="1">TPR repeat domain-containing protein</fullName>
    </recommendedName>
</protein>
<dbReference type="AlphaFoldDB" id="A0A5A7SH80"/>
<dbReference type="Proteomes" id="UP000322244">
    <property type="component" value="Unassembled WGS sequence"/>
</dbReference>
<gene>
    <name evidence="2" type="ORF">FOY51_03470</name>
</gene>
<feature type="domain" description="TPR repeat" evidence="1">
    <location>
        <begin position="218"/>
        <end position="491"/>
    </location>
</feature>
<comment type="caution">
    <text evidence="2">The sequence shown here is derived from an EMBL/GenBank/DDBJ whole genome shotgun (WGS) entry which is preliminary data.</text>
</comment>